<dbReference type="STRING" id="407022.SAMN05661044_05112"/>
<dbReference type="RefSeq" id="WP_093331385.1">
    <property type="nucleotide sequence ID" value="NZ_FOAF01000012.1"/>
</dbReference>
<sequence>MNRRSLLKNLSIGGLTGLLLGKSAFANVLTEDGNNAGTAKRALRFAHLTDVHMQPELNAPKGLASCLHHVQSQADRPTLIINTGDCIMDALKQPKDRVETQWKLWHQLMTGENSLPIEYCIGNHDCWGFGQKIDPLYGKNYALDMMRLQKPYRSFDQSGWHFVVLDSIQPRSTDGQWYACQLDDAQFEWLEQDLEANKEKHTVILSHAPILSAAPLVVGHLGKTDTGYQLGGGAILNDAERVVTLFTKYPQVKLALSGHIHLNDEVKYQGVTYISNGAVSGNWWKGDRYATKNGYALVDLYEDGTFDNIYIPYGWTV</sequence>
<reference evidence="4" key="1">
    <citation type="submission" date="2016-10" db="EMBL/GenBank/DDBJ databases">
        <authorList>
            <person name="Varghese N."/>
            <person name="Submissions S."/>
        </authorList>
    </citation>
    <scope>NUCLEOTIDE SEQUENCE [LARGE SCALE GENOMIC DNA]</scope>
    <source>
        <strain evidence="4">DSM 18733</strain>
    </source>
</reference>
<keyword evidence="4" id="KW-1185">Reference proteome</keyword>
<evidence type="ECO:0000313" key="3">
    <source>
        <dbReference type="EMBL" id="SEM41304.1"/>
    </source>
</evidence>
<gene>
    <name evidence="3" type="ORF">SAMN05661044_05112</name>
</gene>
<dbReference type="OrthoDB" id="9791866at2"/>
<dbReference type="SUPFAM" id="SSF56300">
    <property type="entry name" value="Metallo-dependent phosphatases"/>
    <property type="match status" value="1"/>
</dbReference>
<dbReference type="Proteomes" id="UP000199421">
    <property type="component" value="Unassembled WGS sequence"/>
</dbReference>
<proteinExistence type="predicted"/>
<dbReference type="EMBL" id="FOAF01000012">
    <property type="protein sequence ID" value="SEM41304.1"/>
    <property type="molecule type" value="Genomic_DNA"/>
</dbReference>
<dbReference type="InterPro" id="IPR051918">
    <property type="entry name" value="STPP_CPPED1"/>
</dbReference>
<feature type="domain" description="Calcineurin-like phosphoesterase" evidence="2">
    <location>
        <begin position="43"/>
        <end position="261"/>
    </location>
</feature>
<evidence type="ECO:0000259" key="2">
    <source>
        <dbReference type="Pfam" id="PF00149"/>
    </source>
</evidence>
<accession>A0A1H7Y5Z6</accession>
<dbReference type="PANTHER" id="PTHR43143">
    <property type="entry name" value="METALLOPHOSPHOESTERASE, CALCINEURIN SUPERFAMILY"/>
    <property type="match status" value="1"/>
</dbReference>
<dbReference type="Gene3D" id="3.60.21.10">
    <property type="match status" value="1"/>
</dbReference>
<feature type="chain" id="PRO_5011468559" evidence="1">
    <location>
        <begin position="27"/>
        <end position="317"/>
    </location>
</feature>
<dbReference type="InterPro" id="IPR004843">
    <property type="entry name" value="Calcineurin-like_PHP"/>
</dbReference>
<dbReference type="AlphaFoldDB" id="A0A1H7Y5Z6"/>
<dbReference type="GO" id="GO:0016787">
    <property type="term" value="F:hydrolase activity"/>
    <property type="evidence" value="ECO:0007669"/>
    <property type="project" value="InterPro"/>
</dbReference>
<evidence type="ECO:0000313" key="4">
    <source>
        <dbReference type="Proteomes" id="UP000199421"/>
    </source>
</evidence>
<name>A0A1H7Y5Z6_OLID1</name>
<dbReference type="InterPro" id="IPR029052">
    <property type="entry name" value="Metallo-depent_PP-like"/>
</dbReference>
<organism evidence="3 4">
    <name type="scientific">Olivibacter domesticus</name>
    <name type="common">Pseudosphingobacterium domesticum</name>
    <dbReference type="NCBI Taxonomy" id="407022"/>
    <lineage>
        <taxon>Bacteria</taxon>
        <taxon>Pseudomonadati</taxon>
        <taxon>Bacteroidota</taxon>
        <taxon>Sphingobacteriia</taxon>
        <taxon>Sphingobacteriales</taxon>
        <taxon>Sphingobacteriaceae</taxon>
        <taxon>Olivibacter</taxon>
    </lineage>
</organism>
<keyword evidence="1" id="KW-0732">Signal</keyword>
<dbReference type="Pfam" id="PF00149">
    <property type="entry name" value="Metallophos"/>
    <property type="match status" value="1"/>
</dbReference>
<evidence type="ECO:0000256" key="1">
    <source>
        <dbReference type="SAM" id="SignalP"/>
    </source>
</evidence>
<feature type="signal peptide" evidence="1">
    <location>
        <begin position="1"/>
        <end position="26"/>
    </location>
</feature>
<dbReference type="PANTHER" id="PTHR43143:SF1">
    <property type="entry name" value="SERINE_THREONINE-PROTEIN PHOSPHATASE CPPED1"/>
    <property type="match status" value="1"/>
</dbReference>
<protein>
    <submittedName>
        <fullName evidence="3">3',5'-cyclic AMP phosphodiesterase CpdA</fullName>
    </submittedName>
</protein>